<dbReference type="Pfam" id="PF13173">
    <property type="entry name" value="AAA_14"/>
    <property type="match status" value="1"/>
</dbReference>
<accession>A0A4P6YGB4</accession>
<dbReference type="KEGG" id="fnk:E1750_13950"/>
<feature type="domain" description="AAA" evidence="1">
    <location>
        <begin position="34"/>
        <end position="157"/>
    </location>
</feature>
<reference evidence="3" key="1">
    <citation type="submission" date="2019-03" db="EMBL/GenBank/DDBJ databases">
        <title>Flavobacterium sp.</title>
        <authorList>
            <person name="Kim H."/>
        </authorList>
    </citation>
    <scope>NUCLEOTIDE SEQUENCE [LARGE SCALE GENOMIC DNA]</scope>
    <source>
        <strain evidence="3">GS13</strain>
    </source>
</reference>
<dbReference type="PANTHER" id="PTHR42990">
    <property type="entry name" value="ATPASE"/>
    <property type="match status" value="1"/>
</dbReference>
<dbReference type="InterPro" id="IPR027417">
    <property type="entry name" value="P-loop_NTPase"/>
</dbReference>
<dbReference type="AlphaFoldDB" id="A0A4P6YGB4"/>
<dbReference type="Proteomes" id="UP000291124">
    <property type="component" value="Chromosome"/>
</dbReference>
<dbReference type="EMBL" id="CP037933">
    <property type="protein sequence ID" value="QBN19857.1"/>
    <property type="molecule type" value="Genomic_DNA"/>
</dbReference>
<sequence length="400" mass="46420">MQNMEMIQIRHVNLISQTDLGFERYLLHSLPWEQRLLGVKGARGVGKTTLFLQYIKKTYGISPQALYVSLDNLYFSAHTLSDLVEDFVNKGGEHLFVDEVHKYPNWSVELKNIYDNYPQLKVAFTGSSLLEIVNARADLSRRALVFEMQGLSFREFLKFRHQIDLPPISLEEILENHTRIALDIQEKYKPLALFEEYLKVGYFPFYDSNRLFYYKQLQEVITMILEIELPLLRKTEASMLFKIKQLLYIISQSVPFKPNISALANKILVTRKTVVDTLLYLEEAGILNMIYKDNFGVSLLQKPEKIYLENTNFAFALSSTEPNIGNIRETFFLNQIKQQHRVSYSEKVDFTVNETYWFEIGGKNKGKSQLVGLDNAYLVQDQIAIGVGNTIPLWLFGMLY</sequence>
<dbReference type="SUPFAM" id="SSF52540">
    <property type="entry name" value="P-loop containing nucleoside triphosphate hydrolases"/>
    <property type="match status" value="1"/>
</dbReference>
<organism evidence="2 3">
    <name type="scientific">Flavobacterium nackdongense</name>
    <dbReference type="NCBI Taxonomy" id="2547394"/>
    <lineage>
        <taxon>Bacteria</taxon>
        <taxon>Pseudomonadati</taxon>
        <taxon>Bacteroidota</taxon>
        <taxon>Flavobacteriia</taxon>
        <taxon>Flavobacteriales</taxon>
        <taxon>Flavobacteriaceae</taxon>
        <taxon>Flavobacterium</taxon>
    </lineage>
</organism>
<name>A0A4P6YGB4_9FLAO</name>
<proteinExistence type="predicted"/>
<dbReference type="OrthoDB" id="9768467at2"/>
<evidence type="ECO:0000313" key="3">
    <source>
        <dbReference type="Proteomes" id="UP000291124"/>
    </source>
</evidence>
<gene>
    <name evidence="2" type="ORF">E1750_13950</name>
</gene>
<dbReference type="InterPro" id="IPR041682">
    <property type="entry name" value="AAA_14"/>
</dbReference>
<keyword evidence="3" id="KW-1185">Reference proteome</keyword>
<protein>
    <submittedName>
        <fullName evidence="2">AAA family ATPase</fullName>
    </submittedName>
</protein>
<evidence type="ECO:0000313" key="2">
    <source>
        <dbReference type="EMBL" id="QBN19857.1"/>
    </source>
</evidence>
<evidence type="ECO:0000259" key="1">
    <source>
        <dbReference type="Pfam" id="PF13173"/>
    </source>
</evidence>
<dbReference type="PANTHER" id="PTHR42990:SF1">
    <property type="entry name" value="AAA+ ATPASE DOMAIN-CONTAINING PROTEIN"/>
    <property type="match status" value="1"/>
</dbReference>